<organism evidence="2 3">
    <name type="scientific">Scophthalmus maximus</name>
    <name type="common">Turbot</name>
    <name type="synonym">Psetta maxima</name>
    <dbReference type="NCBI Taxonomy" id="52904"/>
    <lineage>
        <taxon>Eukaryota</taxon>
        <taxon>Metazoa</taxon>
        <taxon>Chordata</taxon>
        <taxon>Craniata</taxon>
        <taxon>Vertebrata</taxon>
        <taxon>Euteleostomi</taxon>
        <taxon>Actinopterygii</taxon>
        <taxon>Neopterygii</taxon>
        <taxon>Teleostei</taxon>
        <taxon>Neoteleostei</taxon>
        <taxon>Acanthomorphata</taxon>
        <taxon>Carangaria</taxon>
        <taxon>Pleuronectiformes</taxon>
        <taxon>Pleuronectoidei</taxon>
        <taxon>Scophthalmidae</taxon>
        <taxon>Scophthalmus</taxon>
    </lineage>
</organism>
<evidence type="ECO:0000256" key="1">
    <source>
        <dbReference type="SAM" id="MobiDB-lite"/>
    </source>
</evidence>
<comment type="caution">
    <text evidence="2">The sequence shown here is derived from an EMBL/GenBank/DDBJ whole genome shotgun (WGS) entry which is preliminary data.</text>
</comment>
<sequence length="91" mass="10305">MTNVAHHFTRCSHTPDGARILLLRCTAEMSADKSRRKRRAHQRACNRTSDAVALQLLLLLLLLRRTTLPHRESGATEADEGDSRFARKAVR</sequence>
<evidence type="ECO:0000313" key="3">
    <source>
        <dbReference type="Proteomes" id="UP000438429"/>
    </source>
</evidence>
<protein>
    <submittedName>
        <fullName evidence="2">Uncharacterized protein</fullName>
    </submittedName>
</protein>
<accession>A0A6A4SSN4</accession>
<dbReference type="Proteomes" id="UP000438429">
    <property type="component" value="Unassembled WGS sequence"/>
</dbReference>
<proteinExistence type="predicted"/>
<name>A0A6A4SSN4_SCOMX</name>
<dbReference type="AlphaFoldDB" id="A0A6A4SSN4"/>
<reference evidence="2 3" key="1">
    <citation type="submission" date="2019-06" db="EMBL/GenBank/DDBJ databases">
        <title>Draft genomes of female and male turbot (Scophthalmus maximus).</title>
        <authorList>
            <person name="Xu H."/>
            <person name="Xu X.-W."/>
            <person name="Shao C."/>
            <person name="Chen S."/>
        </authorList>
    </citation>
    <scope>NUCLEOTIDE SEQUENCE [LARGE SCALE GENOMIC DNA]</scope>
    <source>
        <strain evidence="2">Ysfricsl-2016a</strain>
        <tissue evidence="2">Blood</tissue>
    </source>
</reference>
<gene>
    <name evidence="2" type="ORF">F2P81_014087</name>
</gene>
<dbReference type="EMBL" id="VEVO01000012">
    <property type="protein sequence ID" value="KAF0034021.1"/>
    <property type="molecule type" value="Genomic_DNA"/>
</dbReference>
<feature type="region of interest" description="Disordered" evidence="1">
    <location>
        <begin position="71"/>
        <end position="91"/>
    </location>
</feature>
<evidence type="ECO:0000313" key="2">
    <source>
        <dbReference type="EMBL" id="KAF0034021.1"/>
    </source>
</evidence>